<dbReference type="GO" id="GO:0006264">
    <property type="term" value="P:mitochondrial DNA replication"/>
    <property type="evidence" value="ECO:0000318"/>
    <property type="project" value="GO_Central"/>
</dbReference>
<dbReference type="GO" id="GO:0019985">
    <property type="term" value="P:translesion synthesis"/>
    <property type="evidence" value="ECO:0000318"/>
    <property type="project" value="GO_Central"/>
</dbReference>
<evidence type="ECO:0000256" key="2">
    <source>
        <dbReference type="ARBA" id="ARBA00044677"/>
    </source>
</evidence>
<evidence type="ECO:0000256" key="4">
    <source>
        <dbReference type="ARBA" id="ARBA00047303"/>
    </source>
</evidence>
<dbReference type="EMBL" id="CM002924">
    <property type="protein sequence ID" value="KGN57418.1"/>
    <property type="molecule type" value="Genomic_DNA"/>
</dbReference>
<dbReference type="GO" id="GO:0042276">
    <property type="term" value="P:error-prone translesion synthesis"/>
    <property type="evidence" value="ECO:0007669"/>
    <property type="project" value="InterPro"/>
</dbReference>
<dbReference type="Gramene" id="KGN57418">
    <property type="protein sequence ID" value="KGN57418"/>
    <property type="gene ID" value="Csa_3G184000"/>
</dbReference>
<dbReference type="OMA" id="HYEVIQD"/>
<evidence type="ECO:0000256" key="3">
    <source>
        <dbReference type="ARBA" id="ARBA00044768"/>
    </source>
</evidence>
<dbReference type="EC" id="2.7.7.102" evidence="3"/>
<reference evidence="5 6" key="1">
    <citation type="journal article" date="2009" name="Nat. Genet.">
        <title>The genome of the cucumber, Cucumis sativus L.</title>
        <authorList>
            <person name="Huang S."/>
            <person name="Li R."/>
            <person name="Zhang Z."/>
            <person name="Li L."/>
            <person name="Gu X."/>
            <person name="Fan W."/>
            <person name="Lucas W.J."/>
            <person name="Wang X."/>
            <person name="Xie B."/>
            <person name="Ni P."/>
            <person name="Ren Y."/>
            <person name="Zhu H."/>
            <person name="Li J."/>
            <person name="Lin K."/>
            <person name="Jin W."/>
            <person name="Fei Z."/>
            <person name="Li G."/>
            <person name="Staub J."/>
            <person name="Kilian A."/>
            <person name="van der Vossen E.A."/>
            <person name="Wu Y."/>
            <person name="Guo J."/>
            <person name="He J."/>
            <person name="Jia Z."/>
            <person name="Ren Y."/>
            <person name="Tian G."/>
            <person name="Lu Y."/>
            <person name="Ruan J."/>
            <person name="Qian W."/>
            <person name="Wang M."/>
            <person name="Huang Q."/>
            <person name="Li B."/>
            <person name="Xuan Z."/>
            <person name="Cao J."/>
            <person name="Asan"/>
            <person name="Wu Z."/>
            <person name="Zhang J."/>
            <person name="Cai Q."/>
            <person name="Bai Y."/>
            <person name="Zhao B."/>
            <person name="Han Y."/>
            <person name="Li Y."/>
            <person name="Li X."/>
            <person name="Wang S."/>
            <person name="Shi Q."/>
            <person name="Liu S."/>
            <person name="Cho W.K."/>
            <person name="Kim J.Y."/>
            <person name="Xu Y."/>
            <person name="Heller-Uszynska K."/>
            <person name="Miao H."/>
            <person name="Cheng Z."/>
            <person name="Zhang S."/>
            <person name="Wu J."/>
            <person name="Yang Y."/>
            <person name="Kang H."/>
            <person name="Li M."/>
            <person name="Liang H."/>
            <person name="Ren X."/>
            <person name="Shi Z."/>
            <person name="Wen M."/>
            <person name="Jian M."/>
            <person name="Yang H."/>
            <person name="Zhang G."/>
            <person name="Yang Z."/>
            <person name="Chen R."/>
            <person name="Liu S."/>
            <person name="Li J."/>
            <person name="Ma L."/>
            <person name="Liu H."/>
            <person name="Zhou Y."/>
            <person name="Zhao J."/>
            <person name="Fang X."/>
            <person name="Li G."/>
            <person name="Fang L."/>
            <person name="Li Y."/>
            <person name="Liu D."/>
            <person name="Zheng H."/>
            <person name="Zhang Y."/>
            <person name="Qin N."/>
            <person name="Li Z."/>
            <person name="Yang G."/>
            <person name="Yang S."/>
            <person name="Bolund L."/>
            <person name="Kristiansen K."/>
            <person name="Zheng H."/>
            <person name="Li S."/>
            <person name="Zhang X."/>
            <person name="Yang H."/>
            <person name="Wang J."/>
            <person name="Sun R."/>
            <person name="Zhang B."/>
            <person name="Jiang S."/>
            <person name="Wang J."/>
            <person name="Du Y."/>
            <person name="Li S."/>
        </authorList>
    </citation>
    <scope>NUCLEOTIDE SEQUENCE [LARGE SCALE GENOMIC DNA]</scope>
    <source>
        <strain evidence="6">cv. 9930</strain>
    </source>
</reference>
<dbReference type="GO" id="GO:0003887">
    <property type="term" value="F:DNA-directed DNA polymerase activity"/>
    <property type="evidence" value="ECO:0000318"/>
    <property type="project" value="GO_Central"/>
</dbReference>
<dbReference type="PANTHER" id="PTHR31399:SF0">
    <property type="entry name" value="DNA-DIRECTED PRIMASE_POLYMERASE PROTEIN"/>
    <property type="match status" value="1"/>
</dbReference>
<proteinExistence type="predicted"/>
<dbReference type="KEGG" id="csv:101209857"/>
<dbReference type="STRING" id="3659.A0A0A0L6Q1"/>
<dbReference type="Pfam" id="PF03121">
    <property type="entry name" value="Herpes_UL52"/>
    <property type="match status" value="1"/>
</dbReference>
<dbReference type="GO" id="GO:0009411">
    <property type="term" value="P:response to UV"/>
    <property type="evidence" value="ECO:0000318"/>
    <property type="project" value="GO_Central"/>
</dbReference>
<comment type="catalytic activity">
    <reaction evidence="4">
        <text>DNA(n) + a 2'-deoxyribonucleoside 5'-triphosphate = DNA(n+1) + diphosphate</text>
        <dbReference type="Rhea" id="RHEA:22508"/>
        <dbReference type="Rhea" id="RHEA-COMP:17339"/>
        <dbReference type="Rhea" id="RHEA-COMP:17340"/>
        <dbReference type="ChEBI" id="CHEBI:33019"/>
        <dbReference type="ChEBI" id="CHEBI:61560"/>
        <dbReference type="ChEBI" id="CHEBI:173112"/>
        <dbReference type="EC" id="2.7.7.7"/>
    </reaction>
    <physiologicalReaction direction="left-to-right" evidence="4">
        <dbReference type="Rhea" id="RHEA:22509"/>
    </physiologicalReaction>
</comment>
<dbReference type="GO" id="GO:0003682">
    <property type="term" value="F:chromatin binding"/>
    <property type="evidence" value="ECO:0000318"/>
    <property type="project" value="GO_Central"/>
</dbReference>
<evidence type="ECO:0000313" key="5">
    <source>
        <dbReference type="EMBL" id="KGN57418.1"/>
    </source>
</evidence>
<dbReference type="OrthoDB" id="5988181at2759"/>
<dbReference type="GO" id="GO:0005634">
    <property type="term" value="C:nucleus"/>
    <property type="evidence" value="ECO:0000318"/>
    <property type="project" value="GO_Central"/>
</dbReference>
<reference evidence="5 6" key="3">
    <citation type="journal article" date="2010" name="BMC Genomics">
        <title>Transcriptome sequencing and comparative analysis of cucumber flowers with different sex types.</title>
        <authorList>
            <person name="Guo S."/>
            <person name="Zheng Y."/>
            <person name="Joung J.G."/>
            <person name="Liu S."/>
            <person name="Zhang Z."/>
            <person name="Crasta O.R."/>
            <person name="Sobral B.W."/>
            <person name="Xu Y."/>
            <person name="Huang S."/>
            <person name="Fei Z."/>
        </authorList>
    </citation>
    <scope>NUCLEOTIDE SEQUENCE [LARGE SCALE GENOMIC DNA]</scope>
    <source>
        <strain evidence="6">cv. 9930</strain>
    </source>
</reference>
<dbReference type="GO" id="GO:0003899">
    <property type="term" value="F:DNA-directed RNA polymerase activity"/>
    <property type="evidence" value="ECO:0000318"/>
    <property type="project" value="GO_Central"/>
</dbReference>
<sequence>MASTVKDDVDRLFECFKCGVSPPQSAVRRKKKRKSKVKPECSVNFETPVSGPVEKAEENASSIQDTVEKIGLTSKDKGSRSKFSPIVFYGSPRGVPPKRPSSLWRLLREIRVDLSEQSRFKLSKQVWATFPRQEEAIKFSREHTDVHIFSYQDHFNGQRRFLVSSYSEFWHRYKSMDAKCRHHYEVIQEGAPCHLYFDLEYSKRINTGKNGDEMVDSLISVVLQALNEKYSIQGSFDWVLELDSSNEEKFSRHLIIRVPKVAFKDNSHAGAFVGEICSRICSAKVEGRYEELFIKKDSSSTERPSHLFVDNAVYSRNRCFRLALSSKAGKTSVLLPTGRHACTKMCEEDMFMASLICNVDADCEKLLVCKMDLDCIKTLQFEMEEKCNFGHNFSFTKEAVLTGSMRDFSATSCMGKSPFPDVDKFVQSVASTGNVAGKIRCWYWFSEFGLIVYSMSSNRYCERIGREHKSNHVMYVVDLRRAAYYQKCHDPDCRGYRSPLRPIPIDAIPSPWISTDSGQISNDMVSTHDCIDYHQSPSNDENCLLLFSDKNITDSSVKDSWWLEVMRVADDVENKRNMVLGKLDFEDDDWWMAVENSVKDLST</sequence>
<protein>
    <recommendedName>
        <fullName evidence="1">DNA-directed primase/polymerase protein</fullName>
        <ecNumber evidence="3">2.7.7.102</ecNumber>
    </recommendedName>
</protein>
<dbReference type="eggNOG" id="ENOG502QS1Q">
    <property type="taxonomic scope" value="Eukaryota"/>
</dbReference>
<dbReference type="AlphaFoldDB" id="A0A0A0L6Q1"/>
<dbReference type="GO" id="GO:0031297">
    <property type="term" value="P:replication fork processing"/>
    <property type="evidence" value="ECO:0000318"/>
    <property type="project" value="GO_Central"/>
</dbReference>
<dbReference type="PANTHER" id="PTHR31399">
    <property type="entry name" value="DNA-DIRECTED PRIMASE / POLYMERASE PROTEIN"/>
    <property type="match status" value="1"/>
</dbReference>
<organism evidence="5 6">
    <name type="scientific">Cucumis sativus</name>
    <name type="common">Cucumber</name>
    <dbReference type="NCBI Taxonomy" id="3659"/>
    <lineage>
        <taxon>Eukaryota</taxon>
        <taxon>Viridiplantae</taxon>
        <taxon>Streptophyta</taxon>
        <taxon>Embryophyta</taxon>
        <taxon>Tracheophyta</taxon>
        <taxon>Spermatophyta</taxon>
        <taxon>Magnoliopsida</taxon>
        <taxon>eudicotyledons</taxon>
        <taxon>Gunneridae</taxon>
        <taxon>Pentapetalae</taxon>
        <taxon>rosids</taxon>
        <taxon>fabids</taxon>
        <taxon>Cucurbitales</taxon>
        <taxon>Cucurbitaceae</taxon>
        <taxon>Benincaseae</taxon>
        <taxon>Cucumis</taxon>
    </lineage>
</organism>
<evidence type="ECO:0000313" key="6">
    <source>
        <dbReference type="Proteomes" id="UP000029981"/>
    </source>
</evidence>
<name>A0A0A0L6Q1_CUCSA</name>
<gene>
    <name evidence="5" type="ORF">Csa_3G184000</name>
</gene>
<dbReference type="Proteomes" id="UP000029981">
    <property type="component" value="Chromosome 3"/>
</dbReference>
<dbReference type="GO" id="GO:0005759">
    <property type="term" value="C:mitochondrial matrix"/>
    <property type="evidence" value="ECO:0000318"/>
    <property type="project" value="GO_Central"/>
</dbReference>
<accession>A0A0A0L6Q1</accession>
<keyword evidence="6" id="KW-1185">Reference proteome</keyword>
<reference evidence="5 6" key="2">
    <citation type="journal article" date="2009" name="PLoS ONE">
        <title>An integrated genetic and cytogenetic map of the cucumber genome.</title>
        <authorList>
            <person name="Ren Y."/>
            <person name="Zhang Z."/>
            <person name="Liu J."/>
            <person name="Staub J.E."/>
            <person name="Han Y."/>
            <person name="Cheng Z."/>
            <person name="Li X."/>
            <person name="Lu J."/>
            <person name="Miao H."/>
            <person name="Kang H."/>
            <person name="Xie B."/>
            <person name="Gu X."/>
            <person name="Wang X."/>
            <person name="Du Y."/>
            <person name="Jin W."/>
            <person name="Huang S."/>
        </authorList>
    </citation>
    <scope>NUCLEOTIDE SEQUENCE [LARGE SCALE GENOMIC DNA]</scope>
    <source>
        <strain evidence="6">cv. 9930</strain>
    </source>
</reference>
<dbReference type="InterPro" id="IPR044917">
    <property type="entry name" value="PRIMPOL"/>
</dbReference>
<comment type="catalytic activity">
    <reaction evidence="2">
        <text>ssDNA + n NTP = ssDNA/pppN(pN)n-1 hybrid + (n-1) diphosphate.</text>
        <dbReference type="EC" id="2.7.7.102"/>
    </reaction>
</comment>
<evidence type="ECO:0000256" key="1">
    <source>
        <dbReference type="ARBA" id="ARBA00026139"/>
    </source>
</evidence>
<reference evidence="5 6" key="4">
    <citation type="journal article" date="2011" name="BMC Genomics">
        <title>RNA-Seq improves annotation of protein-coding genes in the cucumber genome.</title>
        <authorList>
            <person name="Li Z."/>
            <person name="Zhang Z."/>
            <person name="Yan P."/>
            <person name="Huang S."/>
            <person name="Fei Z."/>
            <person name="Lin K."/>
        </authorList>
    </citation>
    <scope>NUCLEOTIDE SEQUENCE [LARGE SCALE GENOMIC DNA]</scope>
    <source>
        <strain evidence="6">cv. 9930</strain>
    </source>
</reference>